<keyword evidence="4" id="KW-0391">Immunity</keyword>
<organism evidence="6 7">
    <name type="scientific">Salarias fasciatus</name>
    <name type="common">Jewelled blenny</name>
    <name type="synonym">Blennius fasciatus</name>
    <dbReference type="NCBI Taxonomy" id="181472"/>
    <lineage>
        <taxon>Eukaryota</taxon>
        <taxon>Metazoa</taxon>
        <taxon>Chordata</taxon>
        <taxon>Craniata</taxon>
        <taxon>Vertebrata</taxon>
        <taxon>Euteleostomi</taxon>
        <taxon>Actinopterygii</taxon>
        <taxon>Neopterygii</taxon>
        <taxon>Teleostei</taxon>
        <taxon>Neoteleostei</taxon>
        <taxon>Acanthomorphata</taxon>
        <taxon>Ovalentaria</taxon>
        <taxon>Blenniimorphae</taxon>
        <taxon>Blenniiformes</taxon>
        <taxon>Blennioidei</taxon>
        <taxon>Blenniidae</taxon>
        <taxon>Salariinae</taxon>
        <taxon>Salarias</taxon>
    </lineage>
</organism>
<reference evidence="6" key="1">
    <citation type="submission" date="2019-06" db="EMBL/GenBank/DDBJ databases">
        <authorList>
            <consortium name="Wellcome Sanger Institute Data Sharing"/>
        </authorList>
    </citation>
    <scope>NUCLEOTIDE SEQUENCE [LARGE SCALE GENOMIC DNA]</scope>
</reference>
<accession>A0A672F9E4</accession>
<keyword evidence="3" id="KW-0399">Innate immunity</keyword>
<name>A0A672F9E4_SALFA</name>
<dbReference type="GO" id="GO:0005829">
    <property type="term" value="C:cytosol"/>
    <property type="evidence" value="ECO:0007669"/>
    <property type="project" value="UniProtKB-SubCell"/>
</dbReference>
<dbReference type="Proteomes" id="UP000472267">
    <property type="component" value="Chromosome 6"/>
</dbReference>
<comment type="subcellular location">
    <subcellularLocation>
        <location evidence="1">Cytoplasm</location>
        <location evidence="1">Cytosol</location>
    </subcellularLocation>
</comment>
<evidence type="ECO:0000256" key="4">
    <source>
        <dbReference type="ARBA" id="ARBA00022859"/>
    </source>
</evidence>
<dbReference type="PANTHER" id="PTHR46985:SF2">
    <property type="entry name" value="APOPTOSIS-ASSOCIATED SPECK-LIKE PROTEIN CONTAINING A CARD"/>
    <property type="match status" value="1"/>
</dbReference>
<evidence type="ECO:0000313" key="6">
    <source>
        <dbReference type="Ensembl" id="ENSSFAP00005003476.1"/>
    </source>
</evidence>
<evidence type="ECO:0000256" key="1">
    <source>
        <dbReference type="ARBA" id="ARBA00004514"/>
    </source>
</evidence>
<reference evidence="6" key="3">
    <citation type="submission" date="2025-09" db="UniProtKB">
        <authorList>
            <consortium name="Ensembl"/>
        </authorList>
    </citation>
    <scope>IDENTIFICATION</scope>
</reference>
<evidence type="ECO:0000256" key="2">
    <source>
        <dbReference type="ARBA" id="ARBA00022490"/>
    </source>
</evidence>
<evidence type="ECO:0000256" key="3">
    <source>
        <dbReference type="ARBA" id="ARBA00022588"/>
    </source>
</evidence>
<evidence type="ECO:0000313" key="7">
    <source>
        <dbReference type="Proteomes" id="UP000472267"/>
    </source>
</evidence>
<sequence length="333" mass="37470">MIEVRDRDPADESTAHCVFNNNVSSFKFCLEMTKNAELGLALCTSNTWLVLHRFTGLGPGVFLCQLTGLGFTMTRRGELLYKIIQWDEELLQTAGKVPAGPLFQIEGTTNAVSQLHLLHCEPNPGKSVSGMNILEPLKINETHVVVDVSHFSGFGLVVDFVRGLLNIQRPISSQVLLFHRPIWTEKSQKINVFLLPKNVPLEEVRGHNYIEATSSCHLIKDRTYTLQCPEATLVQPMVNSFDYQNFYGPNYHPTFEIRLSPLKTEATVTVCGEPAKSVWMYHVDLTPKEAALGQTDGSEVANLRHRWVKCLAQGHNANNPLYQLSYCRPDRSF</sequence>
<keyword evidence="7" id="KW-1185">Reference proteome</keyword>
<dbReference type="AlphaFoldDB" id="A0A672F9E4"/>
<dbReference type="Ensembl" id="ENSSFAT00005003728.1">
    <property type="protein sequence ID" value="ENSSFAP00005003476.1"/>
    <property type="gene ID" value="ENSSFAG00005002340.1"/>
</dbReference>
<dbReference type="Pfam" id="PF13553">
    <property type="entry name" value="FIIND"/>
    <property type="match status" value="1"/>
</dbReference>
<proteinExistence type="predicted"/>
<dbReference type="InterPro" id="IPR051249">
    <property type="entry name" value="NLRP_Inflammasome"/>
</dbReference>
<reference evidence="6" key="2">
    <citation type="submission" date="2025-08" db="UniProtKB">
        <authorList>
            <consortium name="Ensembl"/>
        </authorList>
    </citation>
    <scope>IDENTIFICATION</scope>
</reference>
<dbReference type="Pfam" id="PF23679">
    <property type="entry name" value="UPA-FIIND"/>
    <property type="match status" value="1"/>
</dbReference>
<keyword evidence="2" id="KW-0963">Cytoplasm</keyword>
<dbReference type="InterPro" id="IPR025307">
    <property type="entry name" value="FIIND_dom"/>
</dbReference>
<dbReference type="PROSITE" id="PS51830">
    <property type="entry name" value="FIIND"/>
    <property type="match status" value="1"/>
</dbReference>
<dbReference type="InParanoid" id="A0A672F9E4"/>
<dbReference type="GO" id="GO:0045087">
    <property type="term" value="P:innate immune response"/>
    <property type="evidence" value="ECO:0007669"/>
    <property type="project" value="UniProtKB-KW"/>
</dbReference>
<protein>
    <recommendedName>
        <fullName evidence="5">FIIND domain-containing protein</fullName>
    </recommendedName>
</protein>
<feature type="domain" description="FIIND" evidence="5">
    <location>
        <begin position="33"/>
        <end position="297"/>
    </location>
</feature>
<dbReference type="OMA" id="NCGTHIN"/>
<dbReference type="PANTHER" id="PTHR46985">
    <property type="entry name" value="NACHT, LRR AND PYD DOMAINS-CONTAINING PROTEIN 1"/>
    <property type="match status" value="1"/>
</dbReference>
<evidence type="ECO:0000259" key="5">
    <source>
        <dbReference type="PROSITE" id="PS51830"/>
    </source>
</evidence>